<keyword evidence="2" id="KW-0812">Transmembrane</keyword>
<feature type="region of interest" description="Disordered" evidence="1">
    <location>
        <begin position="60"/>
        <end position="96"/>
    </location>
</feature>
<feature type="compositionally biased region" description="Low complexity" evidence="1">
    <location>
        <begin position="71"/>
        <end position="82"/>
    </location>
</feature>
<keyword evidence="2" id="KW-1133">Transmembrane helix</keyword>
<evidence type="ECO:0000313" key="3">
    <source>
        <dbReference type="EMBL" id="XBT83399.1"/>
    </source>
</evidence>
<keyword evidence="2" id="KW-0472">Membrane</keyword>
<accession>A0AAU7R5E7</accession>
<dbReference type="SUPFAM" id="SSF82171">
    <property type="entry name" value="DPP6 N-terminal domain-like"/>
    <property type="match status" value="1"/>
</dbReference>
<evidence type="ECO:0008006" key="4">
    <source>
        <dbReference type="Google" id="ProtNLM"/>
    </source>
</evidence>
<sequence length="398" mass="41817">MNEPELTRLLTRAAEEIRPARPAEAGWERAGRVRRARRAAGAAAVAVVLLGGGTTALLHRSGPPPATPARPSVTSVPTAPVVQRPPDRLGQAGDPLGRLGDRVAYRLSDRPVSRALALYQPVDPETGEAGPVRVLGDDGMVRELDVVTLAPTRDAGGNEAAPLKPGSLSPDGRTAAFAQTGEVVVVGLTDGAVRRHPLTGYLEHVVWAGDRLIVGDDDTAYELDRRTGSARKLPVDPWTLVVPEPARAAGDLFTVGGWSGDGGLAVRRFPASGGAPERRPVTTGELPPGYQVNEVYGRGWQRGDRIGQAGWTTTTGADGTMMGAEGVAVLDARTGAVTRLLDLGREGRAKGCCEVYGWTADGAVLLRYDAGLARWRPETGEVDWVASNVPGLLSIAAR</sequence>
<dbReference type="AlphaFoldDB" id="A0AAU7R5E7"/>
<dbReference type="RefSeq" id="WP_349879712.1">
    <property type="nucleotide sequence ID" value="NZ_CP157974.1"/>
</dbReference>
<evidence type="ECO:0000256" key="1">
    <source>
        <dbReference type="SAM" id="MobiDB-lite"/>
    </source>
</evidence>
<feature type="transmembrane region" description="Helical" evidence="2">
    <location>
        <begin position="39"/>
        <end position="58"/>
    </location>
</feature>
<protein>
    <recommendedName>
        <fullName evidence="4">WD40 repeat domain-containing protein</fullName>
    </recommendedName>
</protein>
<evidence type="ECO:0000256" key="2">
    <source>
        <dbReference type="SAM" id="Phobius"/>
    </source>
</evidence>
<organism evidence="3">
    <name type="scientific">Micromonospora sp. HUAS YX12</name>
    <dbReference type="NCBI Taxonomy" id="3156396"/>
    <lineage>
        <taxon>Bacteria</taxon>
        <taxon>Bacillati</taxon>
        <taxon>Actinomycetota</taxon>
        <taxon>Actinomycetes</taxon>
        <taxon>Micromonosporales</taxon>
        <taxon>Micromonosporaceae</taxon>
        <taxon>Micromonospora</taxon>
    </lineage>
</organism>
<reference evidence="3" key="1">
    <citation type="submission" date="2024-06" db="EMBL/GenBank/DDBJ databases">
        <title>Micromonospora sp. strain HUAS YX12 genome sequences.</title>
        <authorList>
            <person name="Mo P."/>
        </authorList>
    </citation>
    <scope>NUCLEOTIDE SEQUENCE</scope>
    <source>
        <strain evidence="3">HUAS YX12</strain>
    </source>
</reference>
<dbReference type="EMBL" id="CP157974">
    <property type="protein sequence ID" value="XBT83399.1"/>
    <property type="molecule type" value="Genomic_DNA"/>
</dbReference>
<gene>
    <name evidence="3" type="ORF">ABIH81_07995</name>
</gene>
<name>A0AAU7R5E7_9ACTN</name>
<proteinExistence type="predicted"/>